<feature type="transmembrane region" description="Helical" evidence="2">
    <location>
        <begin position="417"/>
        <end position="435"/>
    </location>
</feature>
<keyword evidence="4" id="KW-1185">Reference proteome</keyword>
<feature type="transmembrane region" description="Helical" evidence="2">
    <location>
        <begin position="30"/>
        <end position="49"/>
    </location>
</feature>
<keyword evidence="2" id="KW-0472">Membrane</keyword>
<feature type="transmembrane region" description="Helical" evidence="2">
    <location>
        <begin position="179"/>
        <end position="198"/>
    </location>
</feature>
<feature type="transmembrane region" description="Helical" evidence="2">
    <location>
        <begin position="330"/>
        <end position="356"/>
    </location>
</feature>
<dbReference type="PIRSF" id="PIRSF002746">
    <property type="entry name" value="Gluconate_transporter"/>
    <property type="match status" value="1"/>
</dbReference>
<feature type="transmembrane region" description="Helical" evidence="2">
    <location>
        <begin position="6"/>
        <end position="23"/>
    </location>
</feature>
<name>A0A9X3SPB4_9ACTN</name>
<dbReference type="Pfam" id="PF02447">
    <property type="entry name" value="GntP_permease"/>
    <property type="match status" value="2"/>
</dbReference>
<feature type="transmembrane region" description="Helical" evidence="2">
    <location>
        <begin position="368"/>
        <end position="388"/>
    </location>
</feature>
<dbReference type="EMBL" id="JAJAQC010000025">
    <property type="protein sequence ID" value="MDA0565691.1"/>
    <property type="molecule type" value="Genomic_DNA"/>
</dbReference>
<feature type="transmembrane region" description="Helical" evidence="2">
    <location>
        <begin position="297"/>
        <end position="318"/>
    </location>
</feature>
<feature type="transmembrane region" description="Helical" evidence="2">
    <location>
        <begin position="141"/>
        <end position="159"/>
    </location>
</feature>
<feature type="transmembrane region" description="Helical" evidence="2">
    <location>
        <begin position="455"/>
        <end position="480"/>
    </location>
</feature>
<dbReference type="AlphaFoldDB" id="A0A9X3SPB4"/>
<proteinExistence type="predicted"/>
<keyword evidence="2" id="KW-1133">Transmembrane helix</keyword>
<feature type="transmembrane region" description="Helical" evidence="2">
    <location>
        <begin position="264"/>
        <end position="285"/>
    </location>
</feature>
<feature type="transmembrane region" description="Helical" evidence="2">
    <location>
        <begin position="102"/>
        <end position="129"/>
    </location>
</feature>
<protein>
    <submittedName>
        <fullName evidence="3">GntP family permease</fullName>
    </submittedName>
</protein>
<keyword evidence="2" id="KW-0812">Transmembrane</keyword>
<organism evidence="3 4">
    <name type="scientific">Streptomonospora mangrovi</name>
    <dbReference type="NCBI Taxonomy" id="2883123"/>
    <lineage>
        <taxon>Bacteria</taxon>
        <taxon>Bacillati</taxon>
        <taxon>Actinomycetota</taxon>
        <taxon>Actinomycetes</taxon>
        <taxon>Streptosporangiales</taxon>
        <taxon>Nocardiopsidaceae</taxon>
        <taxon>Streptomonospora</taxon>
    </lineage>
</organism>
<reference evidence="3" key="1">
    <citation type="submission" date="2021-10" db="EMBL/GenBank/DDBJ databases">
        <title>Streptomonospora sp. nov., isolated from mangrove soil.</title>
        <authorList>
            <person name="Chen X."/>
            <person name="Ge X."/>
            <person name="Liu W."/>
        </authorList>
    </citation>
    <scope>NUCLEOTIDE SEQUENCE</scope>
    <source>
        <strain evidence="3">S1-112</strain>
    </source>
</reference>
<comment type="caution">
    <text evidence="3">The sequence shown here is derived from an EMBL/GenBank/DDBJ whole genome shotgun (WGS) entry which is preliminary data.</text>
</comment>
<sequence>METTAWLVAAAVLAVVLLLILVIRLKFQAFVALLLVSIAFGLATGTPPVELADLVVEKMGGGLGEVALVIGLGSIFGELLRRAGAAERLAATLIDRFPDRHVAWGLGFAGFLVSIAVFIDVAIVVLVPMLYQIARRTKRSLLYYGIPLCAGLSVTHTFIPPTPGPIATAGIMGADMGLVILFGVVCGGVAVVVAGPLFGRFISERVFVPAPAEAEGAAVGGHGRPTGAGGTDDAGNTGGTAGLPEAGAGAGAGEGPALPGFGSVIGALLLPLVLILAGTTGGALLPEGSAAHTALAFIGHPVIALLLTCLYTLWFFGVRRGASAAQLQETATAALAPAGVIILITGAGGVFGGLLVDSGVGEILADAMTSWGIPIVAFGFISSAVIRISQGSGTVAMITGATLTQPLAAQMDVSDPVLALTCIAIASGGTAFSHVNDSGFWMANRYFGMSVADTLKSWTVMKTIVGLTGFAMAMLLSLVVA</sequence>
<dbReference type="GO" id="GO:0005886">
    <property type="term" value="C:plasma membrane"/>
    <property type="evidence" value="ECO:0007669"/>
    <property type="project" value="TreeGrafter"/>
</dbReference>
<evidence type="ECO:0000313" key="3">
    <source>
        <dbReference type="EMBL" id="MDA0565691.1"/>
    </source>
</evidence>
<dbReference type="PANTHER" id="PTHR30354:SF25">
    <property type="entry name" value="INNER MEMBRANE PERMEASE YGBN"/>
    <property type="match status" value="1"/>
</dbReference>
<feature type="region of interest" description="Disordered" evidence="1">
    <location>
        <begin position="218"/>
        <end position="246"/>
    </location>
</feature>
<evidence type="ECO:0000313" key="4">
    <source>
        <dbReference type="Proteomes" id="UP001140076"/>
    </source>
</evidence>
<accession>A0A9X3SPB4</accession>
<evidence type="ECO:0000256" key="2">
    <source>
        <dbReference type="SAM" id="Phobius"/>
    </source>
</evidence>
<dbReference type="GO" id="GO:0015128">
    <property type="term" value="F:gluconate transmembrane transporter activity"/>
    <property type="evidence" value="ECO:0007669"/>
    <property type="project" value="InterPro"/>
</dbReference>
<dbReference type="Proteomes" id="UP001140076">
    <property type="component" value="Unassembled WGS sequence"/>
</dbReference>
<evidence type="ECO:0000256" key="1">
    <source>
        <dbReference type="SAM" id="MobiDB-lite"/>
    </source>
</evidence>
<dbReference type="InterPro" id="IPR003474">
    <property type="entry name" value="Glcn_transporter"/>
</dbReference>
<dbReference type="PANTHER" id="PTHR30354">
    <property type="entry name" value="GNT FAMILY GLUCONATE TRANSPORTER"/>
    <property type="match status" value="1"/>
</dbReference>
<feature type="compositionally biased region" description="Gly residues" evidence="1">
    <location>
        <begin position="218"/>
        <end position="241"/>
    </location>
</feature>
<dbReference type="RefSeq" id="WP_270072966.1">
    <property type="nucleotide sequence ID" value="NZ_JAJAQC010000025.1"/>
</dbReference>
<gene>
    <name evidence="3" type="ORF">LG943_15395</name>
</gene>